<dbReference type="InterPro" id="IPR011042">
    <property type="entry name" value="6-blade_b-propeller_TolB-like"/>
</dbReference>
<keyword evidence="6" id="KW-1185">Reference proteome</keyword>
<proteinExistence type="inferred from homology"/>
<feature type="domain" description="Strictosidine synthase conserved region" evidence="4">
    <location>
        <begin position="135"/>
        <end position="216"/>
    </location>
</feature>
<name>A0ABW0ES90_9PSEU</name>
<accession>A0ABW0ES90</accession>
<dbReference type="EMBL" id="JBHSKF010000009">
    <property type="protein sequence ID" value="MFC5289051.1"/>
    <property type="molecule type" value="Genomic_DNA"/>
</dbReference>
<evidence type="ECO:0000256" key="1">
    <source>
        <dbReference type="ARBA" id="ARBA00009191"/>
    </source>
</evidence>
<evidence type="ECO:0000313" key="5">
    <source>
        <dbReference type="EMBL" id="MFC5289051.1"/>
    </source>
</evidence>
<dbReference type="Pfam" id="PF03088">
    <property type="entry name" value="Str_synth"/>
    <property type="match status" value="1"/>
</dbReference>
<dbReference type="PANTHER" id="PTHR10426:SF88">
    <property type="entry name" value="ADIPOCYTE PLASMA MEMBRANE-ASSOCIATED PROTEIN HEMOMUCIN-RELATED"/>
    <property type="match status" value="1"/>
</dbReference>
<evidence type="ECO:0000256" key="3">
    <source>
        <dbReference type="ARBA" id="ARBA00023180"/>
    </source>
</evidence>
<evidence type="ECO:0000313" key="6">
    <source>
        <dbReference type="Proteomes" id="UP001596157"/>
    </source>
</evidence>
<dbReference type="PANTHER" id="PTHR10426">
    <property type="entry name" value="STRICTOSIDINE SYNTHASE-RELATED"/>
    <property type="match status" value="1"/>
</dbReference>
<reference evidence="6" key="1">
    <citation type="journal article" date="2019" name="Int. J. Syst. Evol. Microbiol.">
        <title>The Global Catalogue of Microorganisms (GCM) 10K type strain sequencing project: providing services to taxonomists for standard genome sequencing and annotation.</title>
        <authorList>
            <consortium name="The Broad Institute Genomics Platform"/>
            <consortium name="The Broad Institute Genome Sequencing Center for Infectious Disease"/>
            <person name="Wu L."/>
            <person name="Ma J."/>
        </authorList>
    </citation>
    <scope>NUCLEOTIDE SEQUENCE [LARGE SCALE GENOMIC DNA]</scope>
    <source>
        <strain evidence="6">CCUG 59778</strain>
    </source>
</reference>
<evidence type="ECO:0000259" key="4">
    <source>
        <dbReference type="Pfam" id="PF03088"/>
    </source>
</evidence>
<dbReference type="Gene3D" id="2.120.10.30">
    <property type="entry name" value="TolB, C-terminal domain"/>
    <property type="match status" value="1"/>
</dbReference>
<organism evidence="5 6">
    <name type="scientific">Actinokineospora guangxiensis</name>
    <dbReference type="NCBI Taxonomy" id="1490288"/>
    <lineage>
        <taxon>Bacteria</taxon>
        <taxon>Bacillati</taxon>
        <taxon>Actinomycetota</taxon>
        <taxon>Actinomycetes</taxon>
        <taxon>Pseudonocardiales</taxon>
        <taxon>Pseudonocardiaceae</taxon>
        <taxon>Actinokineospora</taxon>
    </lineage>
</organism>
<dbReference type="SUPFAM" id="SSF63829">
    <property type="entry name" value="Calcium-dependent phosphotriesterase"/>
    <property type="match status" value="1"/>
</dbReference>
<evidence type="ECO:0000256" key="2">
    <source>
        <dbReference type="ARBA" id="ARBA00022553"/>
    </source>
</evidence>
<comment type="caution">
    <text evidence="5">The sequence shown here is derived from an EMBL/GenBank/DDBJ whole genome shotgun (WGS) entry which is preliminary data.</text>
</comment>
<dbReference type="RefSeq" id="WP_378248896.1">
    <property type="nucleotide sequence ID" value="NZ_JBHSKF010000009.1"/>
</dbReference>
<gene>
    <name evidence="5" type="ORF">ACFPM7_18535</name>
</gene>
<protein>
    <submittedName>
        <fullName evidence="5">SMP-30/gluconolactonase/LRE family protein</fullName>
    </submittedName>
</protein>
<sequence length="337" mass="37127">MDERDWEETPMRRPAIEPVVWKAPRAGRRPAPSLPGLTVWHVNGSGAEDVLVDDKGNVYTGVDDGRVLRLTSDGRRLDTIADTGGRPLGIEHLPDGRLLVCDARRGLLAVDRTTGAVEVLHPAGEDLHVCNNAAVAADGTVYFTDSTRRFELAHWKADLLEHTGTGSFLRRTPDGAVETLRTGLQFPNGVALAPDESFVVFAEMWEYRLLRLWLSGPRAGESDVFADNLPGFPDNISTGSDGNIWIAFASPRDPLVDFLLRTPPVLRKALWRVPPRLQPKEKRTAWVRALDPATGGVVHDFYGTPADYHMVTGVREHGGRVYLGSLEERAVAFFDVP</sequence>
<dbReference type="InterPro" id="IPR018119">
    <property type="entry name" value="Strictosidine_synth_cons-reg"/>
</dbReference>
<dbReference type="Proteomes" id="UP001596157">
    <property type="component" value="Unassembled WGS sequence"/>
</dbReference>
<dbReference type="Pfam" id="PF20067">
    <property type="entry name" value="SSL_N"/>
    <property type="match status" value="1"/>
</dbReference>
<keyword evidence="2" id="KW-0597">Phosphoprotein</keyword>
<keyword evidence="3" id="KW-0325">Glycoprotein</keyword>
<comment type="similarity">
    <text evidence="1">Belongs to the strictosidine synthase family.</text>
</comment>